<evidence type="ECO:0000256" key="1">
    <source>
        <dbReference type="SAM" id="Phobius"/>
    </source>
</evidence>
<keyword evidence="3" id="KW-1185">Reference proteome</keyword>
<accession>A0A8J2U8Q5</accession>
<reference evidence="2" key="2">
    <citation type="submission" date="2020-09" db="EMBL/GenBank/DDBJ databases">
        <authorList>
            <person name="Sun Q."/>
            <person name="Zhou Y."/>
        </authorList>
    </citation>
    <scope>NUCLEOTIDE SEQUENCE</scope>
    <source>
        <strain evidence="2">CGMCC 1.15448</strain>
    </source>
</reference>
<keyword evidence="1" id="KW-0472">Membrane</keyword>
<proteinExistence type="predicted"/>
<dbReference type="AlphaFoldDB" id="A0A8J2U8Q5"/>
<feature type="transmembrane region" description="Helical" evidence="1">
    <location>
        <begin position="76"/>
        <end position="93"/>
    </location>
</feature>
<feature type="transmembrane region" description="Helical" evidence="1">
    <location>
        <begin position="167"/>
        <end position="187"/>
    </location>
</feature>
<sequence>MELNEIKSLWEVYDKKLEASLKLNQRFIDLIVAEKVRSSLAPLFWRRIAEGIVQLACMAFLVVFLCRNFSEPAYSVSALSLIAFYMVAFINSIRQLVIIKRMDYSNDIVTIQSGLAMLQAHNLDYARMVVLFIPACLAFPTVVLKAIKDLHIDSFANKDMITLTGGHWWTAQVAATLSLIPLGLWCYNQLSYKNLHKKWVRNFIQRSSGKRVRKAAEFMKELHSLKFEAI</sequence>
<reference evidence="2" key="1">
    <citation type="journal article" date="2014" name="Int. J. Syst. Evol. Microbiol.">
        <title>Complete genome sequence of Corynebacterium casei LMG S-19264T (=DSM 44701T), isolated from a smear-ripened cheese.</title>
        <authorList>
            <consortium name="US DOE Joint Genome Institute (JGI-PGF)"/>
            <person name="Walter F."/>
            <person name="Albersmeier A."/>
            <person name="Kalinowski J."/>
            <person name="Ruckert C."/>
        </authorList>
    </citation>
    <scope>NUCLEOTIDE SEQUENCE</scope>
    <source>
        <strain evidence="2">CGMCC 1.15448</strain>
    </source>
</reference>
<feature type="transmembrane region" description="Helical" evidence="1">
    <location>
        <begin position="52"/>
        <end position="70"/>
    </location>
</feature>
<organism evidence="2 3">
    <name type="scientific">Puia dinghuensis</name>
    <dbReference type="NCBI Taxonomy" id="1792502"/>
    <lineage>
        <taxon>Bacteria</taxon>
        <taxon>Pseudomonadati</taxon>
        <taxon>Bacteroidota</taxon>
        <taxon>Chitinophagia</taxon>
        <taxon>Chitinophagales</taxon>
        <taxon>Chitinophagaceae</taxon>
        <taxon>Puia</taxon>
    </lineage>
</organism>
<protein>
    <submittedName>
        <fullName evidence="2">Uncharacterized protein</fullName>
    </submittedName>
</protein>
<evidence type="ECO:0000313" key="2">
    <source>
        <dbReference type="EMBL" id="GGA86499.1"/>
    </source>
</evidence>
<dbReference type="Proteomes" id="UP000607559">
    <property type="component" value="Unassembled WGS sequence"/>
</dbReference>
<dbReference type="EMBL" id="BMJC01000001">
    <property type="protein sequence ID" value="GGA86499.1"/>
    <property type="molecule type" value="Genomic_DNA"/>
</dbReference>
<gene>
    <name evidence="2" type="ORF">GCM10011511_06950</name>
</gene>
<comment type="caution">
    <text evidence="2">The sequence shown here is derived from an EMBL/GenBank/DDBJ whole genome shotgun (WGS) entry which is preliminary data.</text>
</comment>
<dbReference type="RefSeq" id="WP_188928588.1">
    <property type="nucleotide sequence ID" value="NZ_BMJC01000001.1"/>
</dbReference>
<name>A0A8J2U8Q5_9BACT</name>
<keyword evidence="1" id="KW-0812">Transmembrane</keyword>
<feature type="transmembrane region" description="Helical" evidence="1">
    <location>
        <begin position="125"/>
        <end position="147"/>
    </location>
</feature>
<evidence type="ECO:0000313" key="3">
    <source>
        <dbReference type="Proteomes" id="UP000607559"/>
    </source>
</evidence>
<keyword evidence="1" id="KW-1133">Transmembrane helix</keyword>